<dbReference type="AlphaFoldDB" id="A0A9D4RMZ2"/>
<sequence length="61" mass="7438">MRVDGHLLVKVRSTCLMKQLMTKIWMKTRKFRTCPWFRKTQYCTQSQTTMKNLFHSLKDLI</sequence>
<dbReference type="Proteomes" id="UP000828390">
    <property type="component" value="Unassembled WGS sequence"/>
</dbReference>
<keyword evidence="2" id="KW-1185">Reference proteome</keyword>
<proteinExistence type="predicted"/>
<dbReference type="EMBL" id="JAIWYP010000002">
    <property type="protein sequence ID" value="KAH3874936.1"/>
    <property type="molecule type" value="Genomic_DNA"/>
</dbReference>
<name>A0A9D4RMZ2_DREPO</name>
<protein>
    <submittedName>
        <fullName evidence="1">Uncharacterized protein</fullName>
    </submittedName>
</protein>
<accession>A0A9D4RMZ2</accession>
<gene>
    <name evidence="1" type="ORF">DPMN_038193</name>
</gene>
<evidence type="ECO:0000313" key="1">
    <source>
        <dbReference type="EMBL" id="KAH3874936.1"/>
    </source>
</evidence>
<reference evidence="1" key="2">
    <citation type="submission" date="2020-11" db="EMBL/GenBank/DDBJ databases">
        <authorList>
            <person name="McCartney M.A."/>
            <person name="Auch B."/>
            <person name="Kono T."/>
            <person name="Mallez S."/>
            <person name="Becker A."/>
            <person name="Gohl D.M."/>
            <person name="Silverstein K.A.T."/>
            <person name="Koren S."/>
            <person name="Bechman K.B."/>
            <person name="Herman A."/>
            <person name="Abrahante J.E."/>
            <person name="Garbe J."/>
        </authorList>
    </citation>
    <scope>NUCLEOTIDE SEQUENCE</scope>
    <source>
        <strain evidence="1">Duluth1</strain>
        <tissue evidence="1">Whole animal</tissue>
    </source>
</reference>
<reference evidence="1" key="1">
    <citation type="journal article" date="2019" name="bioRxiv">
        <title>The Genome of the Zebra Mussel, Dreissena polymorpha: A Resource for Invasive Species Research.</title>
        <authorList>
            <person name="McCartney M.A."/>
            <person name="Auch B."/>
            <person name="Kono T."/>
            <person name="Mallez S."/>
            <person name="Zhang Y."/>
            <person name="Obille A."/>
            <person name="Becker A."/>
            <person name="Abrahante J.E."/>
            <person name="Garbe J."/>
            <person name="Badalamenti J.P."/>
            <person name="Herman A."/>
            <person name="Mangelson H."/>
            <person name="Liachko I."/>
            <person name="Sullivan S."/>
            <person name="Sone E.D."/>
            <person name="Koren S."/>
            <person name="Silverstein K.A.T."/>
            <person name="Beckman K.B."/>
            <person name="Gohl D.M."/>
        </authorList>
    </citation>
    <scope>NUCLEOTIDE SEQUENCE</scope>
    <source>
        <strain evidence="1">Duluth1</strain>
        <tissue evidence="1">Whole animal</tissue>
    </source>
</reference>
<comment type="caution">
    <text evidence="1">The sequence shown here is derived from an EMBL/GenBank/DDBJ whole genome shotgun (WGS) entry which is preliminary data.</text>
</comment>
<evidence type="ECO:0000313" key="2">
    <source>
        <dbReference type="Proteomes" id="UP000828390"/>
    </source>
</evidence>
<organism evidence="1 2">
    <name type="scientific">Dreissena polymorpha</name>
    <name type="common">Zebra mussel</name>
    <name type="synonym">Mytilus polymorpha</name>
    <dbReference type="NCBI Taxonomy" id="45954"/>
    <lineage>
        <taxon>Eukaryota</taxon>
        <taxon>Metazoa</taxon>
        <taxon>Spiralia</taxon>
        <taxon>Lophotrochozoa</taxon>
        <taxon>Mollusca</taxon>
        <taxon>Bivalvia</taxon>
        <taxon>Autobranchia</taxon>
        <taxon>Heteroconchia</taxon>
        <taxon>Euheterodonta</taxon>
        <taxon>Imparidentia</taxon>
        <taxon>Neoheterodontei</taxon>
        <taxon>Myida</taxon>
        <taxon>Dreissenoidea</taxon>
        <taxon>Dreissenidae</taxon>
        <taxon>Dreissena</taxon>
    </lineage>
</organism>